<evidence type="ECO:0000256" key="6">
    <source>
        <dbReference type="ARBA" id="ARBA00023315"/>
    </source>
</evidence>
<dbReference type="EC" id="2.3.1.-" evidence="7"/>
<dbReference type="SUPFAM" id="SSF52777">
    <property type="entry name" value="CoA-dependent acyltransferases"/>
    <property type="match status" value="1"/>
</dbReference>
<dbReference type="Pfam" id="PF00198">
    <property type="entry name" value="2-oxoacid_dh"/>
    <property type="match status" value="1"/>
</dbReference>
<reference evidence="11 12" key="1">
    <citation type="submission" date="2019-05" db="EMBL/GenBank/DDBJ databases">
        <title>Burkholderia sp. DHOD12, isolated from subtropical forest soil.</title>
        <authorList>
            <person name="Gao Z.-H."/>
            <person name="Qiu L.-H."/>
        </authorList>
    </citation>
    <scope>NUCLEOTIDE SEQUENCE [LARGE SCALE GENOMIC DNA]</scope>
    <source>
        <strain evidence="11 12">DHOD12</strain>
    </source>
</reference>
<feature type="domain" description="2-oxoacid dehydrogenase acyltransferase catalytic" evidence="9">
    <location>
        <begin position="236"/>
        <end position="392"/>
    </location>
</feature>
<keyword evidence="12" id="KW-1185">Reference proteome</keyword>
<comment type="subunit">
    <text evidence="3">Forms a 24-polypeptide structural core with octahedral symmetry.</text>
</comment>
<proteinExistence type="inferred from homology"/>
<dbReference type="PROSITE" id="PS00189">
    <property type="entry name" value="LIPOYL"/>
    <property type="match status" value="1"/>
</dbReference>
<dbReference type="InterPro" id="IPR050743">
    <property type="entry name" value="2-oxoacid_DH_E2_comp"/>
</dbReference>
<evidence type="ECO:0000259" key="10">
    <source>
        <dbReference type="Pfam" id="PF00364"/>
    </source>
</evidence>
<evidence type="ECO:0000313" key="11">
    <source>
        <dbReference type="EMBL" id="QCP50852.1"/>
    </source>
</evidence>
<gene>
    <name evidence="11" type="ORF">FAZ95_17850</name>
</gene>
<name>A0A4P8IPI7_9BURK</name>
<comment type="cofactor">
    <cofactor evidence="1 7">
        <name>(R)-lipoate</name>
        <dbReference type="ChEBI" id="CHEBI:83088"/>
    </cofactor>
</comment>
<dbReference type="GO" id="GO:0016407">
    <property type="term" value="F:acetyltransferase activity"/>
    <property type="evidence" value="ECO:0007669"/>
    <property type="project" value="TreeGrafter"/>
</dbReference>
<evidence type="ECO:0000256" key="8">
    <source>
        <dbReference type="SAM" id="MobiDB-lite"/>
    </source>
</evidence>
<feature type="domain" description="Lipoyl-binding" evidence="10">
    <location>
        <begin position="5"/>
        <end position="72"/>
    </location>
</feature>
<evidence type="ECO:0000256" key="7">
    <source>
        <dbReference type="RuleBase" id="RU003423"/>
    </source>
</evidence>
<dbReference type="InterPro" id="IPR001078">
    <property type="entry name" value="2-oxoacid_DH_actylTfrase"/>
</dbReference>
<dbReference type="GO" id="GO:0005737">
    <property type="term" value="C:cytoplasm"/>
    <property type="evidence" value="ECO:0007669"/>
    <property type="project" value="TreeGrafter"/>
</dbReference>
<dbReference type="GO" id="GO:0031405">
    <property type="term" value="F:lipoic acid binding"/>
    <property type="evidence" value="ECO:0007669"/>
    <property type="project" value="TreeGrafter"/>
</dbReference>
<dbReference type="EMBL" id="CP040077">
    <property type="protein sequence ID" value="QCP50852.1"/>
    <property type="molecule type" value="Genomic_DNA"/>
</dbReference>
<keyword evidence="4 7" id="KW-0808">Transferase</keyword>
<evidence type="ECO:0000256" key="1">
    <source>
        <dbReference type="ARBA" id="ARBA00001938"/>
    </source>
</evidence>
<dbReference type="InterPro" id="IPR003016">
    <property type="entry name" value="2-oxoA_DH_lipoyl-BS"/>
</dbReference>
<dbReference type="Gene3D" id="2.40.50.100">
    <property type="match status" value="1"/>
</dbReference>
<dbReference type="Pfam" id="PF00364">
    <property type="entry name" value="Biotin_lipoyl"/>
    <property type="match status" value="1"/>
</dbReference>
<keyword evidence="6 7" id="KW-0012">Acyltransferase</keyword>
<dbReference type="InterPro" id="IPR000089">
    <property type="entry name" value="Biotin_lipoyl"/>
</dbReference>
<dbReference type="PANTHER" id="PTHR43178:SF5">
    <property type="entry name" value="LIPOAMIDE ACYLTRANSFERASE COMPONENT OF BRANCHED-CHAIN ALPHA-KETO ACID DEHYDROGENASE COMPLEX, MITOCHONDRIAL"/>
    <property type="match status" value="1"/>
</dbReference>
<evidence type="ECO:0000313" key="12">
    <source>
        <dbReference type="Proteomes" id="UP000298656"/>
    </source>
</evidence>
<keyword evidence="5 7" id="KW-0450">Lipoyl</keyword>
<dbReference type="SUPFAM" id="SSF51230">
    <property type="entry name" value="Single hybrid motif"/>
    <property type="match status" value="1"/>
</dbReference>
<dbReference type="InterPro" id="IPR011053">
    <property type="entry name" value="Single_hybrid_motif"/>
</dbReference>
<evidence type="ECO:0000256" key="4">
    <source>
        <dbReference type="ARBA" id="ARBA00022679"/>
    </source>
</evidence>
<dbReference type="CDD" id="cd06849">
    <property type="entry name" value="lipoyl_domain"/>
    <property type="match status" value="1"/>
</dbReference>
<dbReference type="OrthoDB" id="9805770at2"/>
<comment type="similarity">
    <text evidence="2 7">Belongs to the 2-oxoacid dehydrogenase family.</text>
</comment>
<dbReference type="KEGG" id="tvl:FAZ95_17850"/>
<evidence type="ECO:0000259" key="9">
    <source>
        <dbReference type="Pfam" id="PF00198"/>
    </source>
</evidence>
<dbReference type="Proteomes" id="UP000298656">
    <property type="component" value="Chromosome 1"/>
</dbReference>
<dbReference type="RefSeq" id="WP_137333662.1">
    <property type="nucleotide sequence ID" value="NZ_CP040077.1"/>
</dbReference>
<dbReference type="InterPro" id="IPR023213">
    <property type="entry name" value="CAT-like_dom_sf"/>
</dbReference>
<dbReference type="Gene3D" id="3.30.559.10">
    <property type="entry name" value="Chloramphenicol acetyltransferase-like domain"/>
    <property type="match status" value="1"/>
</dbReference>
<sequence>MITTVPTPRINTNDDVVEVVEWHAVENDYVEVGQDVVDVETSKTVVTIAAETAGFVNPCAKKGAVIKVGDPLYLCADSKEEFAAPASTMPSPDTVSIEPPQATDSRSTTIPAVRGSFKGTRFSKAALQLIRDRGMSPDDFPDGGLITVGMLDPKQKAAGVAARTSAARHHVEKKESETATAIAIPIAARVESVSLAKRAEIEVLTKGECGNINSMLSVMFDSHDIRTRLRDEGRFDGNIQPLILFEVSRLLQQWPQFTAYFDADRVIYYDRIDLGLAIDLGRGLKVVTIRDSDKLMPIDFFEQTIEIGLRYMENRLSSDELVGSTLTVTDLSSFDILYFHPLINGSQSAIVGIGGDSSQSGHPMSLNMTFDHRVSNGREVATFLKELRERLLSYAPARPKAPNRFAAPLEVGSPSTSPRAICCDGCGIELAAYMSDSGRNGYMLAYYRDDGSLGGVCHNCQGGF</sequence>
<feature type="region of interest" description="Disordered" evidence="8">
    <location>
        <begin position="84"/>
        <end position="108"/>
    </location>
</feature>
<evidence type="ECO:0000256" key="5">
    <source>
        <dbReference type="ARBA" id="ARBA00022823"/>
    </source>
</evidence>
<dbReference type="PANTHER" id="PTHR43178">
    <property type="entry name" value="DIHYDROLIPOAMIDE ACETYLTRANSFERASE COMPONENT OF PYRUVATE DEHYDROGENASE COMPLEX"/>
    <property type="match status" value="1"/>
</dbReference>
<evidence type="ECO:0000256" key="2">
    <source>
        <dbReference type="ARBA" id="ARBA00007317"/>
    </source>
</evidence>
<protein>
    <recommendedName>
        <fullName evidence="7">Dihydrolipoamide acetyltransferase component of pyruvate dehydrogenase complex</fullName>
        <ecNumber evidence="7">2.3.1.-</ecNumber>
    </recommendedName>
</protein>
<organism evidence="11 12">
    <name type="scientific">Trinickia violacea</name>
    <dbReference type="NCBI Taxonomy" id="2571746"/>
    <lineage>
        <taxon>Bacteria</taxon>
        <taxon>Pseudomonadati</taxon>
        <taxon>Pseudomonadota</taxon>
        <taxon>Betaproteobacteria</taxon>
        <taxon>Burkholderiales</taxon>
        <taxon>Burkholderiaceae</taxon>
        <taxon>Trinickia</taxon>
    </lineage>
</organism>
<evidence type="ECO:0000256" key="3">
    <source>
        <dbReference type="ARBA" id="ARBA00011484"/>
    </source>
</evidence>
<accession>A0A4P8IPI7</accession>
<dbReference type="AlphaFoldDB" id="A0A4P8IPI7"/>